<evidence type="ECO:0000256" key="7">
    <source>
        <dbReference type="ARBA" id="ARBA00047473"/>
    </source>
</evidence>
<evidence type="ECO:0000313" key="10">
    <source>
        <dbReference type="EMBL" id="MCI2242728.1"/>
    </source>
</evidence>
<dbReference type="InterPro" id="IPR017476">
    <property type="entry name" value="UDP-Glc/GDP-Man"/>
</dbReference>
<evidence type="ECO:0000313" key="11">
    <source>
        <dbReference type="Proteomes" id="UP001430755"/>
    </source>
</evidence>
<dbReference type="InterPro" id="IPR014027">
    <property type="entry name" value="UDP-Glc/GDP-Man_DH_C"/>
</dbReference>
<evidence type="ECO:0000259" key="9">
    <source>
        <dbReference type="SMART" id="SM00984"/>
    </source>
</evidence>
<dbReference type="NCBIfam" id="TIGR03026">
    <property type="entry name" value="NDP-sugDHase"/>
    <property type="match status" value="1"/>
</dbReference>
<dbReference type="PIRSF" id="PIRSF500134">
    <property type="entry name" value="UDPglc_DH_bac"/>
    <property type="match status" value="1"/>
</dbReference>
<dbReference type="InterPro" id="IPR013328">
    <property type="entry name" value="6PGD_dom2"/>
</dbReference>
<comment type="similarity">
    <text evidence="2 8">Belongs to the UDP-glucose/GDP-mannose dehydrogenase family.</text>
</comment>
<protein>
    <recommendedName>
        <fullName evidence="4 8">UDP-glucose 6-dehydrogenase</fullName>
        <ecNumber evidence="3 8">1.1.1.22</ecNumber>
    </recommendedName>
</protein>
<dbReference type="InterPro" id="IPR036291">
    <property type="entry name" value="NAD(P)-bd_dom_sf"/>
</dbReference>
<evidence type="ECO:0000256" key="6">
    <source>
        <dbReference type="ARBA" id="ARBA00023027"/>
    </source>
</evidence>
<dbReference type="InterPro" id="IPR014026">
    <property type="entry name" value="UDP-Glc/GDP-Man_DH_dimer"/>
</dbReference>
<dbReference type="Pfam" id="PF03721">
    <property type="entry name" value="UDPG_MGDP_dh_N"/>
    <property type="match status" value="1"/>
</dbReference>
<dbReference type="PIRSF" id="PIRSF000124">
    <property type="entry name" value="UDPglc_GDPman_dh"/>
    <property type="match status" value="1"/>
</dbReference>
<gene>
    <name evidence="10" type="ORF">LPT13_10260</name>
</gene>
<dbReference type="InterPro" id="IPR036220">
    <property type="entry name" value="UDP-Glc/GDP-Man_DH_C_sf"/>
</dbReference>
<dbReference type="SUPFAM" id="SSF52413">
    <property type="entry name" value="UDP-glucose/GDP-mannose dehydrogenase C-terminal domain"/>
    <property type="match status" value="1"/>
</dbReference>
<keyword evidence="6 8" id="KW-0520">NAD</keyword>
<evidence type="ECO:0000256" key="3">
    <source>
        <dbReference type="ARBA" id="ARBA00012954"/>
    </source>
</evidence>
<keyword evidence="11" id="KW-1185">Reference proteome</keyword>
<proteinExistence type="inferred from homology"/>
<evidence type="ECO:0000256" key="1">
    <source>
        <dbReference type="ARBA" id="ARBA00004701"/>
    </source>
</evidence>
<dbReference type="SUPFAM" id="SSF51735">
    <property type="entry name" value="NAD(P)-binding Rossmann-fold domains"/>
    <property type="match status" value="1"/>
</dbReference>
<evidence type="ECO:0000256" key="8">
    <source>
        <dbReference type="PIRNR" id="PIRNR000124"/>
    </source>
</evidence>
<feature type="domain" description="UDP-glucose/GDP-mannose dehydrogenase C-terminal" evidence="9">
    <location>
        <begin position="334"/>
        <end position="421"/>
    </location>
</feature>
<dbReference type="Pfam" id="PF03720">
    <property type="entry name" value="UDPG_MGDP_dh_C"/>
    <property type="match status" value="1"/>
</dbReference>
<comment type="catalytic activity">
    <reaction evidence="7 8">
        <text>UDP-alpha-D-glucose + 2 NAD(+) + H2O = UDP-alpha-D-glucuronate + 2 NADH + 3 H(+)</text>
        <dbReference type="Rhea" id="RHEA:23596"/>
        <dbReference type="ChEBI" id="CHEBI:15377"/>
        <dbReference type="ChEBI" id="CHEBI:15378"/>
        <dbReference type="ChEBI" id="CHEBI:57540"/>
        <dbReference type="ChEBI" id="CHEBI:57945"/>
        <dbReference type="ChEBI" id="CHEBI:58052"/>
        <dbReference type="ChEBI" id="CHEBI:58885"/>
        <dbReference type="EC" id="1.1.1.22"/>
    </reaction>
</comment>
<dbReference type="InterPro" id="IPR001732">
    <property type="entry name" value="UDP-Glc/GDP-Man_DH_N"/>
</dbReference>
<evidence type="ECO:0000256" key="5">
    <source>
        <dbReference type="ARBA" id="ARBA00023002"/>
    </source>
</evidence>
<dbReference type="InterPro" id="IPR008927">
    <property type="entry name" value="6-PGluconate_DH-like_C_sf"/>
</dbReference>
<sequence length="422" mass="46181">MRIAVAGTGYVGLSLAVLLAQRNEVVAVDVVPSKVEALSRWESPIADAEIESWLAEAAAGERELSLAATLDGAAAYRDAELVVIATPTNYDPDRNFFDTRYVEQVVELVLGVNPSAVMVVKSTVPVGYAEELCARYPEGRFLFSPEFLREGRALHDNLHPSRVIVGVPRSSAFAGELEGAARAFAGLLVEGADAAERERENADGTRGIPVLVMGSTEAEAVKLFANTYLALRVSFFNELDTYAATRGLDAAEVIRGVCLEPRIGSHYNNPSFGYGGYCLPKDTKQLLANFDRVPQSLIRAIVEANRVRKDFVADEVVDRVMSLVYAGVEAPVVGVHRLTMKTGSDNFRASSVQGIMRRVRARGVPVVVYEPTLDAPDFYGAEVIRDLAEFKSRCDLIIANRWDDELADVGDKVYTRDLFRRD</sequence>
<evidence type="ECO:0000256" key="2">
    <source>
        <dbReference type="ARBA" id="ARBA00006601"/>
    </source>
</evidence>
<dbReference type="Proteomes" id="UP001430755">
    <property type="component" value="Unassembled WGS sequence"/>
</dbReference>
<dbReference type="Pfam" id="PF00984">
    <property type="entry name" value="UDPG_MGDP_dh"/>
    <property type="match status" value="1"/>
</dbReference>
<dbReference type="EMBL" id="JAJMLW010000004">
    <property type="protein sequence ID" value="MCI2242728.1"/>
    <property type="molecule type" value="Genomic_DNA"/>
</dbReference>
<organism evidence="10 11">
    <name type="scientific">Adlercreutzia faecimuris</name>
    <dbReference type="NCBI Taxonomy" id="2897341"/>
    <lineage>
        <taxon>Bacteria</taxon>
        <taxon>Bacillati</taxon>
        <taxon>Actinomycetota</taxon>
        <taxon>Coriobacteriia</taxon>
        <taxon>Eggerthellales</taxon>
        <taxon>Eggerthellaceae</taxon>
        <taxon>Adlercreutzia</taxon>
    </lineage>
</organism>
<evidence type="ECO:0000256" key="4">
    <source>
        <dbReference type="ARBA" id="ARBA00015132"/>
    </source>
</evidence>
<dbReference type="RefSeq" id="WP_242166236.1">
    <property type="nucleotide sequence ID" value="NZ_JAJMLW010000004.1"/>
</dbReference>
<dbReference type="SUPFAM" id="SSF48179">
    <property type="entry name" value="6-phosphogluconate dehydrogenase C-terminal domain-like"/>
    <property type="match status" value="1"/>
</dbReference>
<accession>A0ABS9WIM2</accession>
<dbReference type="PANTHER" id="PTHR43750">
    <property type="entry name" value="UDP-GLUCOSE 6-DEHYDROGENASE TUAD"/>
    <property type="match status" value="1"/>
</dbReference>
<dbReference type="Gene3D" id="1.10.1040.10">
    <property type="entry name" value="N-(1-d-carboxylethyl)-l-norvaline Dehydrogenase, domain 2"/>
    <property type="match status" value="1"/>
</dbReference>
<comment type="pathway">
    <text evidence="1">Nucleotide-sugar biosynthesis; UDP-alpha-D-glucuronate biosynthesis; UDP-alpha-D-glucuronate from UDP-alpha-D-glucose: step 1/1.</text>
</comment>
<dbReference type="SMART" id="SM00984">
    <property type="entry name" value="UDPG_MGDP_dh_C"/>
    <property type="match status" value="1"/>
</dbReference>
<dbReference type="EC" id="1.1.1.22" evidence="3 8"/>
<dbReference type="InterPro" id="IPR028357">
    <property type="entry name" value="UDPglc_DH_bac"/>
</dbReference>
<reference evidence="10" key="1">
    <citation type="submission" date="2021-11" db="EMBL/GenBank/DDBJ databases">
        <title>A Novel Adlercreutzia Species, isolated from a Allomyrina dichotoma larva feces.</title>
        <authorList>
            <person name="Suh M.K."/>
        </authorList>
    </citation>
    <scope>NUCLEOTIDE SEQUENCE</scope>
    <source>
        <strain evidence="10">JBNU-10</strain>
    </source>
</reference>
<keyword evidence="5 8" id="KW-0560">Oxidoreductase</keyword>
<comment type="caution">
    <text evidence="10">The sequence shown here is derived from an EMBL/GenBank/DDBJ whole genome shotgun (WGS) entry which is preliminary data.</text>
</comment>
<name>A0ABS9WIM2_9ACTN</name>
<dbReference type="PANTHER" id="PTHR43750:SF2">
    <property type="entry name" value="UDP-GLUCOSE 6-DEHYDROGENASE"/>
    <property type="match status" value="1"/>
</dbReference>
<dbReference type="Gene3D" id="3.40.50.720">
    <property type="entry name" value="NAD(P)-binding Rossmann-like Domain"/>
    <property type="match status" value="2"/>
</dbReference>